<sequence length="503" mass="57744">MPFRALGGYEKKVLAQTIEGRRNGVVFSSQITFNKKSDEFADDNATLYTGRSVNEVSLKSVLCAALQNIICNHVELYTTINDRLYFTPVLQIETNDVIKTISYDKSKDKALMKDQISDKLLRHIFNKCDFKPNNGKPLWQFSIANDSTMIFHGHDVLFDIFSTANFEKYLLKEMNDVLNSNQKLKTVKTLFKFDAERSLTNYPRSIYENPKLHLPALTSDLLNLQTQSFFKTIYQNTLKKPIDLITSANSNNNNQLSEYRTRNTDILSGANSLCGRTVLGEISLERYQHLKMLVEQENISLRSFISAITMVCLKPIVKNFDGSIIFSIPVNLRSLIADSSDFGLFYKNIKVECPLELINDEKYYTNPEVLHSMQNNSLLEIQFERISRHVSDVISQRMKAWEKFGFNDDDIKRMKFSNDEKTGIAPIIQINDVTEISFDFGNDNISYSFSVNNLNFTKSLSCNEFMSLFYSHNAQGGLNICIHYPDGYNMEAFVECFQSFIEN</sequence>
<dbReference type="KEGG" id="tpf:TPHA_0M00180"/>
<proteinExistence type="predicted"/>
<dbReference type="EMBL" id="HE612868">
    <property type="protein sequence ID" value="CCE65596.1"/>
    <property type="molecule type" value="Genomic_DNA"/>
</dbReference>
<dbReference type="PANTHER" id="PTHR28037">
    <property type="entry name" value="ALCOHOL O-ACETYLTRANSFERASE 1-RELATED"/>
    <property type="match status" value="1"/>
</dbReference>
<dbReference type="HOGENOM" id="CLU_520828_0_0_1"/>
<dbReference type="OMA" id="CIHYPDG"/>
<keyword evidence="2" id="KW-1185">Reference proteome</keyword>
<evidence type="ECO:0000313" key="2">
    <source>
        <dbReference type="Proteomes" id="UP000005666"/>
    </source>
</evidence>
<dbReference type="GeneID" id="11532015"/>
<dbReference type="AlphaFoldDB" id="G8C0T5"/>
<accession>G8C0T5</accession>
<gene>
    <name evidence="1" type="primary">TPHA0M00180</name>
    <name evidence="1" type="ordered locus">TPHA_0M00180</name>
</gene>
<evidence type="ECO:0000313" key="1">
    <source>
        <dbReference type="EMBL" id="CCE65596.1"/>
    </source>
</evidence>
<protein>
    <recommendedName>
        <fullName evidence="3">Condensation domain-containing protein</fullName>
    </recommendedName>
</protein>
<dbReference type="eggNOG" id="ENOG502QWRD">
    <property type="taxonomic scope" value="Eukaryota"/>
</dbReference>
<dbReference type="RefSeq" id="XP_003688030.1">
    <property type="nucleotide sequence ID" value="XM_003687982.1"/>
</dbReference>
<name>G8C0T5_TETPH</name>
<dbReference type="OrthoDB" id="4040999at2759"/>
<organism evidence="1 2">
    <name type="scientific">Tetrapisispora phaffii (strain ATCC 24235 / CBS 4417 / NBRC 1672 / NRRL Y-8282 / UCD 70-5)</name>
    <name type="common">Yeast</name>
    <name type="synonym">Fabospora phaffii</name>
    <dbReference type="NCBI Taxonomy" id="1071381"/>
    <lineage>
        <taxon>Eukaryota</taxon>
        <taxon>Fungi</taxon>
        <taxon>Dikarya</taxon>
        <taxon>Ascomycota</taxon>
        <taxon>Saccharomycotina</taxon>
        <taxon>Saccharomycetes</taxon>
        <taxon>Saccharomycetales</taxon>
        <taxon>Saccharomycetaceae</taxon>
        <taxon>Tetrapisispora</taxon>
    </lineage>
</organism>
<dbReference type="PANTHER" id="PTHR28037:SF2">
    <property type="entry name" value="ACR018CP"/>
    <property type="match status" value="1"/>
</dbReference>
<dbReference type="GO" id="GO:0008080">
    <property type="term" value="F:N-acetyltransferase activity"/>
    <property type="evidence" value="ECO:0007669"/>
    <property type="project" value="TreeGrafter"/>
</dbReference>
<dbReference type="Proteomes" id="UP000005666">
    <property type="component" value="Chromosome 13"/>
</dbReference>
<dbReference type="InterPro" id="IPR052058">
    <property type="entry name" value="Alcohol_O-acetyltransferase"/>
</dbReference>
<evidence type="ECO:0008006" key="3">
    <source>
        <dbReference type="Google" id="ProtNLM"/>
    </source>
</evidence>
<reference evidence="1 2" key="1">
    <citation type="journal article" date="2011" name="Proc. Natl. Acad. Sci. U.S.A.">
        <title>Evolutionary erosion of yeast sex chromosomes by mating-type switching accidents.</title>
        <authorList>
            <person name="Gordon J.L."/>
            <person name="Armisen D."/>
            <person name="Proux-Wera E."/>
            <person name="Oheigeartaigh S.S."/>
            <person name="Byrne K.P."/>
            <person name="Wolfe K.H."/>
        </authorList>
    </citation>
    <scope>NUCLEOTIDE SEQUENCE [LARGE SCALE GENOMIC DNA]</scope>
    <source>
        <strain evidence="2">ATCC 24235 / CBS 4417 / NBRC 1672 / NRRL Y-8282 / UCD 70-5</strain>
    </source>
</reference>